<dbReference type="PANTHER" id="PTHR18934">
    <property type="entry name" value="ATP-DEPENDENT RNA HELICASE"/>
    <property type="match status" value="1"/>
</dbReference>
<dbReference type="PROSITE" id="PS50088">
    <property type="entry name" value="ANK_REPEAT"/>
    <property type="match status" value="1"/>
</dbReference>
<dbReference type="Proteomes" id="UP000663881">
    <property type="component" value="Unassembled WGS sequence"/>
</dbReference>
<dbReference type="PROSITE" id="PS51192">
    <property type="entry name" value="HELICASE_ATP_BIND_1"/>
    <property type="match status" value="1"/>
</dbReference>
<evidence type="ECO:0000313" key="12">
    <source>
        <dbReference type="EMBL" id="CAF1213465.1"/>
    </source>
</evidence>
<dbReference type="Gene3D" id="3.40.50.300">
    <property type="entry name" value="P-loop containing nucleotide triphosphate hydrolases"/>
    <property type="match status" value="2"/>
</dbReference>
<keyword evidence="4" id="KW-0067">ATP-binding</keyword>
<name>A0A819CFR6_9BILA</name>
<evidence type="ECO:0000259" key="11">
    <source>
        <dbReference type="PROSITE" id="PS51194"/>
    </source>
</evidence>
<evidence type="ECO:0000259" key="10">
    <source>
        <dbReference type="PROSITE" id="PS51192"/>
    </source>
</evidence>
<dbReference type="SUPFAM" id="SSF56399">
    <property type="entry name" value="ADP-ribosylation"/>
    <property type="match status" value="1"/>
</dbReference>
<evidence type="ECO:0000256" key="6">
    <source>
        <dbReference type="RuleBase" id="RU362114"/>
    </source>
</evidence>
<dbReference type="EMBL" id="CAJOAY010001232">
    <property type="protein sequence ID" value="CAF3814265.1"/>
    <property type="molecule type" value="Genomic_DNA"/>
</dbReference>
<dbReference type="EC" id="2.4.2.-" evidence="6"/>
<keyword evidence="6" id="KW-0520">NAD</keyword>
<dbReference type="InterPro" id="IPR014001">
    <property type="entry name" value="Helicase_ATP-bd"/>
</dbReference>
<dbReference type="GO" id="GO:0005524">
    <property type="term" value="F:ATP binding"/>
    <property type="evidence" value="ECO:0007669"/>
    <property type="project" value="UniProtKB-KW"/>
</dbReference>
<evidence type="ECO:0000256" key="1">
    <source>
        <dbReference type="ARBA" id="ARBA00022741"/>
    </source>
</evidence>
<feature type="domain" description="PARP catalytic" evidence="9">
    <location>
        <begin position="2009"/>
        <end position="2198"/>
    </location>
</feature>
<feature type="compositionally biased region" description="Polar residues" evidence="8">
    <location>
        <begin position="519"/>
        <end position="539"/>
    </location>
</feature>
<dbReference type="SMART" id="SM00847">
    <property type="entry name" value="HA2"/>
    <property type="match status" value="1"/>
</dbReference>
<dbReference type="InterPro" id="IPR007502">
    <property type="entry name" value="Helicase-assoc_dom"/>
</dbReference>
<feature type="coiled-coil region" evidence="7">
    <location>
        <begin position="622"/>
        <end position="698"/>
    </location>
</feature>
<dbReference type="GO" id="GO:0003950">
    <property type="term" value="F:NAD+ poly-ADP-ribosyltransferase activity"/>
    <property type="evidence" value="ECO:0007669"/>
    <property type="project" value="UniProtKB-UniRule"/>
</dbReference>
<dbReference type="SMART" id="SM00490">
    <property type="entry name" value="HELICc"/>
    <property type="match status" value="1"/>
</dbReference>
<dbReference type="EMBL" id="CAJNON010000351">
    <property type="protein sequence ID" value="CAF1213465.1"/>
    <property type="molecule type" value="Genomic_DNA"/>
</dbReference>
<dbReference type="Pfam" id="PF00271">
    <property type="entry name" value="Helicase_C"/>
    <property type="match status" value="1"/>
</dbReference>
<comment type="caution">
    <text evidence="13">The sequence shown here is derived from an EMBL/GenBank/DDBJ whole genome shotgun (WGS) entry which is preliminary data.</text>
</comment>
<dbReference type="Proteomes" id="UP000663891">
    <property type="component" value="Unassembled WGS sequence"/>
</dbReference>
<dbReference type="OrthoDB" id="9986332at2759"/>
<dbReference type="GO" id="GO:0016787">
    <property type="term" value="F:hydrolase activity"/>
    <property type="evidence" value="ECO:0007669"/>
    <property type="project" value="UniProtKB-KW"/>
</dbReference>
<proteinExistence type="predicted"/>
<evidence type="ECO:0000256" key="5">
    <source>
        <dbReference type="PROSITE-ProRule" id="PRU00023"/>
    </source>
</evidence>
<keyword evidence="1" id="KW-0547">Nucleotide-binding</keyword>
<gene>
    <name evidence="13" type="ORF">OKA104_LOCUS19259</name>
    <name evidence="12" type="ORF">VCS650_LOCUS26313</name>
</gene>
<dbReference type="Gene3D" id="1.25.40.20">
    <property type="entry name" value="Ankyrin repeat-containing domain"/>
    <property type="match status" value="1"/>
</dbReference>
<dbReference type="CDD" id="cd17917">
    <property type="entry name" value="DEXHc_RHA-like"/>
    <property type="match status" value="1"/>
</dbReference>
<keyword evidence="2" id="KW-0378">Hydrolase</keyword>
<dbReference type="Pfam" id="PF12796">
    <property type="entry name" value="Ank_2"/>
    <property type="match status" value="1"/>
</dbReference>
<evidence type="ECO:0000313" key="13">
    <source>
        <dbReference type="EMBL" id="CAF3814265.1"/>
    </source>
</evidence>
<keyword evidence="7" id="KW-0175">Coiled coil</keyword>
<feature type="domain" description="Helicase C-terminal" evidence="11">
    <location>
        <begin position="1169"/>
        <end position="1330"/>
    </location>
</feature>
<keyword evidence="3" id="KW-0347">Helicase</keyword>
<dbReference type="GO" id="GO:0003723">
    <property type="term" value="F:RNA binding"/>
    <property type="evidence" value="ECO:0007669"/>
    <property type="project" value="TreeGrafter"/>
</dbReference>
<dbReference type="InterPro" id="IPR002110">
    <property type="entry name" value="Ankyrin_rpt"/>
</dbReference>
<dbReference type="InterPro" id="IPR027417">
    <property type="entry name" value="P-loop_NTPase"/>
</dbReference>
<feature type="repeat" description="ANK" evidence="5">
    <location>
        <begin position="214"/>
        <end position="246"/>
    </location>
</feature>
<evidence type="ECO:0000256" key="7">
    <source>
        <dbReference type="SAM" id="Coils"/>
    </source>
</evidence>
<feature type="domain" description="Helicase ATP-binding" evidence="10">
    <location>
        <begin position="971"/>
        <end position="1145"/>
    </location>
</feature>
<evidence type="ECO:0000256" key="4">
    <source>
        <dbReference type="ARBA" id="ARBA00022840"/>
    </source>
</evidence>
<dbReference type="GO" id="GO:0004386">
    <property type="term" value="F:helicase activity"/>
    <property type="evidence" value="ECO:0007669"/>
    <property type="project" value="UniProtKB-KW"/>
</dbReference>
<dbReference type="SMART" id="SM00487">
    <property type="entry name" value="DEXDc"/>
    <property type="match status" value="1"/>
</dbReference>
<keyword evidence="5" id="KW-0040">ANK repeat</keyword>
<dbReference type="InterPro" id="IPR001650">
    <property type="entry name" value="Helicase_C-like"/>
</dbReference>
<organism evidence="13 14">
    <name type="scientific">Adineta steineri</name>
    <dbReference type="NCBI Taxonomy" id="433720"/>
    <lineage>
        <taxon>Eukaryota</taxon>
        <taxon>Metazoa</taxon>
        <taxon>Spiralia</taxon>
        <taxon>Gnathifera</taxon>
        <taxon>Rotifera</taxon>
        <taxon>Eurotatoria</taxon>
        <taxon>Bdelloidea</taxon>
        <taxon>Adinetida</taxon>
        <taxon>Adinetidae</taxon>
        <taxon>Adineta</taxon>
    </lineage>
</organism>
<evidence type="ECO:0000313" key="14">
    <source>
        <dbReference type="Proteomes" id="UP000663881"/>
    </source>
</evidence>
<evidence type="ECO:0000256" key="2">
    <source>
        <dbReference type="ARBA" id="ARBA00022801"/>
    </source>
</evidence>
<evidence type="ECO:0000259" key="9">
    <source>
        <dbReference type="PROSITE" id="PS51059"/>
    </source>
</evidence>
<sequence length="2198" mass="254527">MSNIGKSDEKYLKRCFEEIISIVHQTIEQLQPKQSNSQSNSLHTNSVLNTGIYSFTLNKNENDQMDILREKIENIINKYQPFMNILFQKYLFDFLNPYHFNEDEKKFTNSFSMDSLYPFESSLRGALASLDAFQAAWDGNIPNVKDFIQNYPTFKNKPGLHGTTLLYSAARNNHTSLVEYLIEKARCSINAQNLQELDKVLQATNGSYRPNPSAASTPLHGACFHGHLDLVKYLIEHGADYFVRNQAGETPIDNGKRRENIRNFFLHFLLLNYSQKSTYFPKEPIKEKFSADTYDCLWEYKPFNTDKWYLFSSDESLQLNQSLLVENDEDMKQEVYFHINSIISTVSVIKFLRTEESRTHKNNLSWIRCRGSSLWNFDCYSFWQIMIIKHPNIHTNSSSLLKVFDIPKTYDSRFRLQLNCWYNCPIDVNSNIDSAMNYRRKIFRVNVDFLDNDKLTFNLQSFTFENNDKTIFGYIRWLPKLISRNAKSMNKIQFIDNFQNLVNLDPVPFTTKRLKLNDKNSSGNEDTLNQDDLTSATRTNIDDEDDDDDDNFHYQAQRNKRLEKDSWSVNDFKKDDDDDTQSIKSDDTSSEILDDYLDEASSTARAVSTFEESTSSVDRQQLIAIKAELEKQNETNQNLEDQLKAANDQMNKYLQDSKEKTQKQREEHENLKKKIQLLNDEQRRLQEEKNHLQNIEKSIKSIDYKNIETKIVQDFLTPKYSLIIDHLKKTKIQFKNYPLDKIIRMSFQQTANTYTVTIVGFEEHHQKFKEILTRLRNLLRLTQSAKDFYQLKLNKMTNNIKRILSKVQPKTQLWKEYLHLFIEVLNDKTDESKDLFNDHIEEKTKKLIDQSILNDINTIRTEIHSQTNNFIQTNSLFNHIETFKQQALEKFIKENIILQRNYQEKKPTAKSISTLQYFIEKIRMTLKTNAKFQGYQLENYNQIPHLLQRLIIYYCSFKIQLPLFESAQDLLNKIEQNTVTTIATSTGSGKSTLLPALLAAEGYDKILVTQPRRLPCTLIAERVNQTMTTLKDSLSLKLAGWAVSGAESNPTGQILYLTDGLLKERLLYDENFIRRDTQLNKSIVFFIDEVHERSVNIDHCLALLARILTIKPELKSQMRLIISSATLDASVPKLYRQIPNIKFSEFEMPQMGTLYTVTKCSRPNENILNLVQELYQQRRRYDQILCFVSSVKEVNECCTLLKKITAGAITAYPLIQSQQASVQQEYIDQGCVFFSTTVAETSLTFPQLKYVIDTGFINIPVYDPESKRTVLKADRAAESTIKQRLGRLGRTQEGTYYSLYDFKVDDKHFPTPQICQSDLMNIEFSLRKSPLKKGFEYMKDFFPDKPPQHILDHTIKELKKLGIVSEVPGESLTNHGFALAKLPDFGSLAMSKCVLAALKEYGCGRDLIILSSMLGVLNTTAVLKPIPQKYKSTDGDFMTLLNVLDDVLLVKQSVAAKDFRLDRICQDKDLKSIQHIIRQALRRYSTLEKAFNLSVEYRIQAQIKSNNWEFIAKSLLTGYSDNLFVSMKELQDRAHLFIRYNGSTDNDIAEIDSQSVLSRTTSKIPPALILARDIRYSTSVRSKAILSFIGDIKPQWVQHTITRQLTLNAEEETRLNTNNIFTSAKAKFSQLTNLSLNNKTITLSGHTGTIFNAELHVRQQMVEDFRFQLENKNPTNTIQYTNLARNLESVMKMPQIFHPMIWRWDNQKQVKIKINPSTSTNTCEVIVTARNSDYKCVRKEFDSFLSWLQSCAVIRQPNSGVSPRVFRNQVRSKYVDIEERISHITDSKRTPIDLYNGAKGAQATRETRMEVVAWIAVCRFGCRLEGGFVRDWVVGNYTSRPASLLANPSAWISYSNSIPYLTKEVVPADLDCHLPTHQYFDIEKFHDELYKYDISCKVFRQDWRYVLLIDENAKTGPFTMDLIEPHVALTHDRIDFDVNNLSLEKDYTHELGMRVDIQQRPYSIEIETIVDNIKNKRFQILRPIDHFLIERIDKMVNIRQWTQLGEPFLVVPNPNSKYPAVLVPLPSSSKLYQDLKTQMQKISTAIQILSIEQVKNPLLEESYESMKSIIARQCTSVNPNERYLFHGTKGPGIDGIRDDGFDDRYYNASGNWGHGAYFADDPNKSHGYTSADTTDQTRVMYYNKVLLGIESQQTAPNQKLVSAPIGFHSVVGTLNGFNEYIVYRYGQALPYFKIIYKA</sequence>
<dbReference type="SUPFAM" id="SSF52540">
    <property type="entry name" value="P-loop containing nucleoside triphosphate hydrolases"/>
    <property type="match status" value="1"/>
</dbReference>
<feature type="region of interest" description="Disordered" evidence="8">
    <location>
        <begin position="569"/>
        <end position="590"/>
    </location>
</feature>
<dbReference type="PROSITE" id="PS50297">
    <property type="entry name" value="ANK_REP_REGION"/>
    <property type="match status" value="1"/>
</dbReference>
<dbReference type="InterPro" id="IPR012317">
    <property type="entry name" value="Poly(ADP-ribose)pol_cat_dom"/>
</dbReference>
<evidence type="ECO:0000256" key="3">
    <source>
        <dbReference type="ARBA" id="ARBA00022806"/>
    </source>
</evidence>
<dbReference type="SUPFAM" id="SSF48403">
    <property type="entry name" value="Ankyrin repeat"/>
    <property type="match status" value="1"/>
</dbReference>
<evidence type="ECO:0000256" key="8">
    <source>
        <dbReference type="SAM" id="MobiDB-lite"/>
    </source>
</evidence>
<dbReference type="SMART" id="SM00248">
    <property type="entry name" value="ANK"/>
    <property type="match status" value="2"/>
</dbReference>
<accession>A0A819CFR6</accession>
<dbReference type="PROSITE" id="PS51194">
    <property type="entry name" value="HELICASE_CTER"/>
    <property type="match status" value="1"/>
</dbReference>
<keyword evidence="6" id="KW-0808">Transferase</keyword>
<dbReference type="InterPro" id="IPR036770">
    <property type="entry name" value="Ankyrin_rpt-contain_sf"/>
</dbReference>
<dbReference type="PROSITE" id="PS51059">
    <property type="entry name" value="PARP_CATALYTIC"/>
    <property type="match status" value="1"/>
</dbReference>
<dbReference type="Gene3D" id="3.90.228.10">
    <property type="match status" value="1"/>
</dbReference>
<dbReference type="PANTHER" id="PTHR18934:SF99">
    <property type="entry name" value="ATP-DEPENDENT RNA HELICASE DHX37-RELATED"/>
    <property type="match status" value="1"/>
</dbReference>
<feature type="region of interest" description="Disordered" evidence="8">
    <location>
        <begin position="514"/>
        <end position="551"/>
    </location>
</feature>
<dbReference type="Pfam" id="PF00644">
    <property type="entry name" value="PARP"/>
    <property type="match status" value="1"/>
</dbReference>
<protein>
    <recommendedName>
        <fullName evidence="6">Poly [ADP-ribose] polymerase</fullName>
        <shortName evidence="6">PARP</shortName>
        <ecNumber evidence="6">2.4.2.-</ecNumber>
    </recommendedName>
</protein>
<keyword evidence="6" id="KW-0328">Glycosyltransferase</keyword>
<reference evidence="13" key="1">
    <citation type="submission" date="2021-02" db="EMBL/GenBank/DDBJ databases">
        <authorList>
            <person name="Nowell W R."/>
        </authorList>
    </citation>
    <scope>NUCLEOTIDE SEQUENCE</scope>
</reference>